<reference evidence="2 3" key="1">
    <citation type="submission" date="2019-06" db="EMBL/GenBank/DDBJ databases">
        <authorList>
            <person name="Li F."/>
        </authorList>
    </citation>
    <scope>NUCLEOTIDE SEQUENCE [LARGE SCALE GENOMIC DNA]</scope>
    <source>
        <strain evidence="2 3">10F1D-1</strain>
    </source>
</reference>
<evidence type="ECO:0000256" key="1">
    <source>
        <dbReference type="SAM" id="Phobius"/>
    </source>
</evidence>
<gene>
    <name evidence="2" type="ORF">FJ657_05425</name>
</gene>
<name>A0A506YA95_9MICO</name>
<evidence type="ECO:0000313" key="2">
    <source>
        <dbReference type="EMBL" id="TPW78068.1"/>
    </source>
</evidence>
<evidence type="ECO:0000313" key="3">
    <source>
        <dbReference type="Proteomes" id="UP000316252"/>
    </source>
</evidence>
<keyword evidence="3" id="KW-1185">Reference proteome</keyword>
<dbReference type="Proteomes" id="UP000316252">
    <property type="component" value="Unassembled WGS sequence"/>
</dbReference>
<feature type="transmembrane region" description="Helical" evidence="1">
    <location>
        <begin position="44"/>
        <end position="66"/>
    </location>
</feature>
<organism evidence="2 3">
    <name type="scientific">Schumannella soli</name>
    <dbReference type="NCBI Taxonomy" id="2590779"/>
    <lineage>
        <taxon>Bacteria</taxon>
        <taxon>Bacillati</taxon>
        <taxon>Actinomycetota</taxon>
        <taxon>Actinomycetes</taxon>
        <taxon>Micrococcales</taxon>
        <taxon>Microbacteriaceae</taxon>
        <taxon>Schumannella</taxon>
    </lineage>
</organism>
<keyword evidence="1" id="KW-0812">Transmembrane</keyword>
<dbReference type="RefSeq" id="WP_141162593.1">
    <property type="nucleotide sequence ID" value="NZ_VHQG01000001.1"/>
</dbReference>
<keyword evidence="1" id="KW-1133">Transmembrane helix</keyword>
<keyword evidence="1" id="KW-0472">Membrane</keyword>
<dbReference type="AlphaFoldDB" id="A0A506YA95"/>
<accession>A0A506YA95</accession>
<protein>
    <submittedName>
        <fullName evidence="2">Uncharacterized protein</fullName>
    </submittedName>
</protein>
<feature type="transmembrane region" description="Helical" evidence="1">
    <location>
        <begin position="12"/>
        <end position="32"/>
    </location>
</feature>
<comment type="caution">
    <text evidence="2">The sequence shown here is derived from an EMBL/GenBank/DDBJ whole genome shotgun (WGS) entry which is preliminary data.</text>
</comment>
<proteinExistence type="predicted"/>
<dbReference type="EMBL" id="VHQG01000001">
    <property type="protein sequence ID" value="TPW78068.1"/>
    <property type="molecule type" value="Genomic_DNA"/>
</dbReference>
<sequence length="73" mass="7761">MGRAMRQIRVRAIAAMGIAAVGMIGLLVVLALRANETIGDDVAVPIACFAALVFAVATILTGLPFIRREPDRR</sequence>